<dbReference type="InterPro" id="IPR021713">
    <property type="entry name" value="Folliculin"/>
</dbReference>
<protein>
    <recommendedName>
        <fullName evidence="8">Folliculin</fullName>
    </recommendedName>
</protein>
<dbReference type="Pfam" id="PF16692">
    <property type="entry name" value="Folliculin_C"/>
    <property type="match status" value="1"/>
</dbReference>
<dbReference type="PROSITE" id="PS51834">
    <property type="entry name" value="DENN_FLCN_SMCR8"/>
    <property type="match status" value="1"/>
</dbReference>
<keyword evidence="11" id="KW-0472">Membrane</keyword>
<evidence type="ECO:0000256" key="8">
    <source>
        <dbReference type="ARBA" id="ARBA00021824"/>
    </source>
</evidence>
<evidence type="ECO:0000256" key="9">
    <source>
        <dbReference type="ARBA" id="ARBA00022468"/>
    </source>
</evidence>
<dbReference type="Pfam" id="PF11704">
    <property type="entry name" value="Folliculin"/>
    <property type="match status" value="1"/>
</dbReference>
<evidence type="ECO:0000256" key="1">
    <source>
        <dbReference type="ARBA" id="ARBA00004123"/>
    </source>
</evidence>
<keyword evidence="15" id="KW-0966">Cell projection</keyword>
<dbReference type="InterPro" id="IPR037521">
    <property type="entry name" value="FLCN/SMCR8_DENN"/>
</dbReference>
<evidence type="ECO:0000256" key="5">
    <source>
        <dbReference type="ARBA" id="ARBA00004514"/>
    </source>
</evidence>
<gene>
    <name evidence="18" type="ORF">PTSG_03501</name>
</gene>
<sequence>MNSIAALCHFCELHGPQILLTTTTHHLASTDPADFVQQHLVEQRQQKRRQQRQQAQHHQHGMNGDAAEQCMRGRTSSSGSMTLAEAMFARNRGASFSVTSINNVEDNDDDADAYVGGVNVVNDDGDGDWSADAGQSLTGRPLTELPARTRPFYSAPTSPQQRRRAGCGTRANRRGPSNSTALQSKLQSMSPSFAHRSPGRRSGSRGSPAASNAELTELTEPCTPLRPTLVGLDDGPPVRGRIRPAHRTRRRRHQRTGALPSSASTSPPPVPRLTFDLDLGSDTHLNGIVDGSSAKRGDHGNPRGATEAGGGGQDGRAHQYDSVALLSRQTSASTREAASPRYGSAPSSRPSSAQAHHRPGHCRRSSIASTPTASCGEEQRNGRSRRGTTSRDGPSTNNTSGDGNTTNHHNGSYNYSSNDSNHRNTRNANSDDKNNYDADAGEHATRSNTSINGGAFGVSTLYAGHVDCPACGWPCEEPGFVSFDEENSTLYLSEHRPLRSEVYDPLRRACLRAFSSEVTKGGPVLFGDSQQGFTFSHVFEVKDVSARGGHRRYGILVLVADKLYLASSWSFLRQHVSVLVRDIVRRAEAASVNLPHSSHLVAGALTSCRRNLPFDRFKSLRDTSDFLSLIQLLESPLLYSDIHAYLTWVLKGFHARLVERPLEGGSLVGSAPTSFDDMPAASLSDLCNVLGTDSMRLALHHISIGNQCIVLASQPSVSTAIAQLLACTLPDRCVSLNVNQREYVPTYACNILGMSGAGSLPDDLASKGAVLLRIHTAVEAMTDGADGADADVDEDWPFYAPIKRVDVEGSPGPDGHVNTFVTAVLEASERPHDPELSVELLRALREKYTRIAKMYFALTRGKKVPPYRALQVLGLPPQDQQLLMFWTSALSPTQRRVILQETMKERTSSE</sequence>
<feature type="compositionally biased region" description="Basic residues" evidence="16">
    <location>
        <begin position="355"/>
        <end position="364"/>
    </location>
</feature>
<feature type="domain" description="UDENN FLCN/SMCR8-type" evidence="17">
    <location>
        <begin position="471"/>
        <end position="910"/>
    </location>
</feature>
<accession>F2U5S9</accession>
<feature type="compositionally biased region" description="Low complexity" evidence="16">
    <location>
        <begin position="337"/>
        <end position="354"/>
    </location>
</feature>
<dbReference type="GO" id="GO:0005096">
    <property type="term" value="F:GTPase activator activity"/>
    <property type="evidence" value="ECO:0007669"/>
    <property type="project" value="UniProtKB-KW"/>
</dbReference>
<dbReference type="Proteomes" id="UP000007799">
    <property type="component" value="Unassembled WGS sequence"/>
</dbReference>
<dbReference type="eggNOG" id="KOG3715">
    <property type="taxonomic scope" value="Eukaryota"/>
</dbReference>
<evidence type="ECO:0000256" key="14">
    <source>
        <dbReference type="ARBA" id="ARBA00023242"/>
    </source>
</evidence>
<evidence type="ECO:0000256" key="2">
    <source>
        <dbReference type="ARBA" id="ARBA00004138"/>
    </source>
</evidence>
<feature type="compositionally biased region" description="Basic residues" evidence="16">
    <location>
        <begin position="240"/>
        <end position="255"/>
    </location>
</feature>
<dbReference type="InterPro" id="IPR044886">
    <property type="entry name" value="FLCN_DENN_C_sf"/>
</dbReference>
<dbReference type="GO" id="GO:0005829">
    <property type="term" value="C:cytosol"/>
    <property type="evidence" value="ECO:0007669"/>
    <property type="project" value="UniProtKB-SubCell"/>
</dbReference>
<keyword evidence="13" id="KW-0458">Lysosome</keyword>
<evidence type="ECO:0000256" key="12">
    <source>
        <dbReference type="ARBA" id="ARBA00023212"/>
    </source>
</evidence>
<feature type="region of interest" description="Disordered" evidence="16">
    <location>
        <begin position="329"/>
        <end position="451"/>
    </location>
</feature>
<dbReference type="InParanoid" id="F2U5S9"/>
<dbReference type="AlphaFoldDB" id="F2U5S9"/>
<keyword evidence="14" id="KW-0539">Nucleus</keyword>
<dbReference type="RefSeq" id="XP_004995234.1">
    <property type="nucleotide sequence ID" value="XM_004995177.1"/>
</dbReference>
<dbReference type="GO" id="GO:0005765">
    <property type="term" value="C:lysosomal membrane"/>
    <property type="evidence" value="ECO:0007669"/>
    <property type="project" value="UniProtKB-SubCell"/>
</dbReference>
<dbReference type="KEGG" id="sre:PTSG_03501"/>
<comment type="similarity">
    <text evidence="7">Belongs to the folliculin family.</text>
</comment>
<feature type="region of interest" description="Disordered" evidence="16">
    <location>
        <begin position="43"/>
        <end position="78"/>
    </location>
</feature>
<feature type="compositionally biased region" description="Low complexity" evidence="16">
    <location>
        <begin position="390"/>
        <end position="419"/>
    </location>
</feature>
<keyword evidence="9" id="KW-0343">GTPase activation</keyword>
<dbReference type="InterPro" id="IPR032035">
    <property type="entry name" value="Folliculin_DENN"/>
</dbReference>
<feature type="compositionally biased region" description="Basic residues" evidence="16">
    <location>
        <begin position="46"/>
        <end position="60"/>
    </location>
</feature>
<evidence type="ECO:0000256" key="11">
    <source>
        <dbReference type="ARBA" id="ARBA00023136"/>
    </source>
</evidence>
<evidence type="ECO:0000256" key="4">
    <source>
        <dbReference type="ARBA" id="ARBA00004300"/>
    </source>
</evidence>
<reference evidence="18" key="1">
    <citation type="submission" date="2009-08" db="EMBL/GenBank/DDBJ databases">
        <title>Annotation of Salpingoeca rosetta.</title>
        <authorList>
            <consortium name="The Broad Institute Genome Sequencing Platform"/>
            <person name="Russ C."/>
            <person name="Cuomo C."/>
            <person name="Burger G."/>
            <person name="Gray M.W."/>
            <person name="Holland P.W.H."/>
            <person name="King N."/>
            <person name="Lang F.B.F."/>
            <person name="Roger A.J."/>
            <person name="Ruiz-Trillo I."/>
            <person name="Young S.K."/>
            <person name="Zeng Q."/>
            <person name="Gargeya S."/>
            <person name="Alvarado L."/>
            <person name="Berlin A."/>
            <person name="Chapman S.B."/>
            <person name="Chen Z."/>
            <person name="Freedman E."/>
            <person name="Gellesch M."/>
            <person name="Goldberg J."/>
            <person name="Griggs A."/>
            <person name="Gujja S."/>
            <person name="Heilman E."/>
            <person name="Heiman D."/>
            <person name="Howarth C."/>
            <person name="Mehta T."/>
            <person name="Neiman D."/>
            <person name="Pearson M."/>
            <person name="Roberts A."/>
            <person name="Saif S."/>
            <person name="Shea T."/>
            <person name="Shenoy N."/>
            <person name="Sisk P."/>
            <person name="Stolte C."/>
            <person name="Sykes S."/>
            <person name="White J."/>
            <person name="Yandava C."/>
            <person name="Haas B."/>
            <person name="Nusbaum C."/>
            <person name="Birren B."/>
        </authorList>
    </citation>
    <scope>NUCLEOTIDE SEQUENCE [LARGE SCALE GENOMIC DNA]</scope>
    <source>
        <strain evidence="18">ATCC 50818</strain>
    </source>
</reference>
<feature type="compositionally biased region" description="Basic and acidic residues" evidence="16">
    <location>
        <begin position="429"/>
        <end position="445"/>
    </location>
</feature>
<evidence type="ECO:0000313" key="19">
    <source>
        <dbReference type="Proteomes" id="UP000007799"/>
    </source>
</evidence>
<evidence type="ECO:0000256" key="6">
    <source>
        <dbReference type="ARBA" id="ARBA00004656"/>
    </source>
</evidence>
<dbReference type="GeneID" id="16075815"/>
<evidence type="ECO:0000313" key="18">
    <source>
        <dbReference type="EMBL" id="EGD82870.1"/>
    </source>
</evidence>
<dbReference type="PANTHER" id="PTHR31441">
    <property type="entry name" value="FOLLICULIN FAMILY MEMBER"/>
    <property type="match status" value="1"/>
</dbReference>
<evidence type="ECO:0000256" key="16">
    <source>
        <dbReference type="SAM" id="MobiDB-lite"/>
    </source>
</evidence>
<proteinExistence type="inferred from homology"/>
<dbReference type="GO" id="GO:0005634">
    <property type="term" value="C:nucleus"/>
    <property type="evidence" value="ECO:0007669"/>
    <property type="project" value="UniProtKB-SubCell"/>
</dbReference>
<feature type="compositionally biased region" description="Low complexity" evidence="16">
    <location>
        <begin position="256"/>
        <end position="265"/>
    </location>
</feature>
<name>F2U5S9_SALR5</name>
<dbReference type="PANTHER" id="PTHR31441:SF2">
    <property type="entry name" value="FOLLICULIN"/>
    <property type="match status" value="1"/>
</dbReference>
<dbReference type="InterPro" id="IPR037520">
    <property type="entry name" value="Folliculin/SMCR8_longin"/>
</dbReference>
<dbReference type="GO" id="GO:0005819">
    <property type="term" value="C:spindle"/>
    <property type="evidence" value="ECO:0007669"/>
    <property type="project" value="UniProtKB-SubCell"/>
</dbReference>
<comment type="subcellular location">
    <subcellularLocation>
        <location evidence="2">Cell projection</location>
        <location evidence="2">Cilium</location>
    </subcellularLocation>
    <subcellularLocation>
        <location evidence="4">Cytoplasm</location>
        <location evidence="4">Cytoskeleton</location>
        <location evidence="4">Microtubule organizing center</location>
        <location evidence="4">Centrosome</location>
    </subcellularLocation>
    <subcellularLocation>
        <location evidence="3">Cytoplasm</location>
        <location evidence="3">Cytoskeleton</location>
        <location evidence="3">Spindle</location>
    </subcellularLocation>
    <subcellularLocation>
        <location evidence="5">Cytoplasm</location>
        <location evidence="5">Cytosol</location>
    </subcellularLocation>
    <subcellularLocation>
        <location evidence="6">Lysosome membrane</location>
    </subcellularLocation>
    <subcellularLocation>
        <location evidence="1">Nucleus</location>
    </subcellularLocation>
</comment>
<dbReference type="EMBL" id="GL832962">
    <property type="protein sequence ID" value="EGD82870.1"/>
    <property type="molecule type" value="Genomic_DNA"/>
</dbReference>
<evidence type="ECO:0000256" key="3">
    <source>
        <dbReference type="ARBA" id="ARBA00004186"/>
    </source>
</evidence>
<evidence type="ECO:0000256" key="10">
    <source>
        <dbReference type="ARBA" id="ARBA00022490"/>
    </source>
</evidence>
<dbReference type="GO" id="GO:1904263">
    <property type="term" value="P:positive regulation of TORC1 signaling"/>
    <property type="evidence" value="ECO:0007669"/>
    <property type="project" value="TreeGrafter"/>
</dbReference>
<evidence type="ECO:0000256" key="13">
    <source>
        <dbReference type="ARBA" id="ARBA00023228"/>
    </source>
</evidence>
<dbReference type="Gene3D" id="3.40.50.12430">
    <property type="match status" value="1"/>
</dbReference>
<dbReference type="STRING" id="946362.F2U5S9"/>
<keyword evidence="10" id="KW-0963">Cytoplasm</keyword>
<evidence type="ECO:0000256" key="7">
    <source>
        <dbReference type="ARBA" id="ARBA00009987"/>
    </source>
</evidence>
<dbReference type="GO" id="GO:0005929">
    <property type="term" value="C:cilium"/>
    <property type="evidence" value="ECO:0007669"/>
    <property type="project" value="UniProtKB-SubCell"/>
</dbReference>
<evidence type="ECO:0000259" key="17">
    <source>
        <dbReference type="PROSITE" id="PS51834"/>
    </source>
</evidence>
<feature type="compositionally biased region" description="Polar residues" evidence="16">
    <location>
        <begin position="175"/>
        <end position="191"/>
    </location>
</feature>
<feature type="region of interest" description="Disordered" evidence="16">
    <location>
        <begin position="122"/>
        <end position="272"/>
    </location>
</feature>
<dbReference type="OrthoDB" id="6380369at2759"/>
<dbReference type="GO" id="GO:0005813">
    <property type="term" value="C:centrosome"/>
    <property type="evidence" value="ECO:0007669"/>
    <property type="project" value="UniProtKB-SubCell"/>
</dbReference>
<organism evidence="19">
    <name type="scientific">Salpingoeca rosetta (strain ATCC 50818 / BSB-021)</name>
    <dbReference type="NCBI Taxonomy" id="946362"/>
    <lineage>
        <taxon>Eukaryota</taxon>
        <taxon>Choanoflagellata</taxon>
        <taxon>Craspedida</taxon>
        <taxon>Salpingoecidae</taxon>
        <taxon>Salpingoeca</taxon>
    </lineage>
</organism>
<keyword evidence="12" id="KW-0206">Cytoskeleton</keyword>
<evidence type="ECO:0000256" key="15">
    <source>
        <dbReference type="ARBA" id="ARBA00023273"/>
    </source>
</evidence>
<feature type="region of interest" description="Disordered" evidence="16">
    <location>
        <begin position="284"/>
        <end position="317"/>
    </location>
</feature>
<dbReference type="Gene3D" id="1.10.10.1730">
    <property type="entry name" value="Folliculin"/>
    <property type="match status" value="1"/>
</dbReference>
<keyword evidence="19" id="KW-1185">Reference proteome</keyword>